<evidence type="ECO:0000313" key="3">
    <source>
        <dbReference type="EMBL" id="GAA2816369.1"/>
    </source>
</evidence>
<feature type="domain" description="Pyridoxamine 5'-phosphate oxidase N-terminal" evidence="2">
    <location>
        <begin position="24"/>
        <end position="135"/>
    </location>
</feature>
<keyword evidence="4" id="KW-1185">Reference proteome</keyword>
<dbReference type="PANTHER" id="PTHR35176">
    <property type="entry name" value="HEME OXYGENASE HI_0854-RELATED"/>
    <property type="match status" value="1"/>
</dbReference>
<dbReference type="SUPFAM" id="SSF50475">
    <property type="entry name" value="FMN-binding split barrel"/>
    <property type="match status" value="1"/>
</dbReference>
<dbReference type="Proteomes" id="UP001500979">
    <property type="component" value="Unassembled WGS sequence"/>
</dbReference>
<dbReference type="EMBL" id="BAAAUX010000029">
    <property type="protein sequence ID" value="GAA2816369.1"/>
    <property type="molecule type" value="Genomic_DNA"/>
</dbReference>
<organism evidence="3 4">
    <name type="scientific">Saccharopolyspora taberi</name>
    <dbReference type="NCBI Taxonomy" id="60895"/>
    <lineage>
        <taxon>Bacteria</taxon>
        <taxon>Bacillati</taxon>
        <taxon>Actinomycetota</taxon>
        <taxon>Actinomycetes</taxon>
        <taxon>Pseudonocardiales</taxon>
        <taxon>Pseudonocardiaceae</taxon>
        <taxon>Saccharopolyspora</taxon>
    </lineage>
</organism>
<name>A0ABN3VLA1_9PSEU</name>
<dbReference type="InterPro" id="IPR011576">
    <property type="entry name" value="Pyridox_Oxase_N"/>
</dbReference>
<evidence type="ECO:0000259" key="2">
    <source>
        <dbReference type="Pfam" id="PF01243"/>
    </source>
</evidence>
<dbReference type="InterPro" id="IPR052019">
    <property type="entry name" value="F420H2_bilvrd_red/Heme_oxyg"/>
</dbReference>
<protein>
    <submittedName>
        <fullName evidence="3">Pyridoxamine 5'-phosphate oxidase family protein</fullName>
    </submittedName>
</protein>
<keyword evidence="1" id="KW-0560">Oxidoreductase</keyword>
<accession>A0ABN3VLA1</accession>
<evidence type="ECO:0000256" key="1">
    <source>
        <dbReference type="ARBA" id="ARBA00023002"/>
    </source>
</evidence>
<comment type="caution">
    <text evidence="3">The sequence shown here is derived from an EMBL/GenBank/DDBJ whole genome shotgun (WGS) entry which is preliminary data.</text>
</comment>
<dbReference type="Pfam" id="PF01243">
    <property type="entry name" value="PNPOx_N"/>
    <property type="match status" value="1"/>
</dbReference>
<dbReference type="InterPro" id="IPR012349">
    <property type="entry name" value="Split_barrel_FMN-bd"/>
</dbReference>
<dbReference type="Gene3D" id="2.30.110.10">
    <property type="entry name" value="Electron Transport, Fmn-binding Protein, Chain A"/>
    <property type="match status" value="1"/>
</dbReference>
<dbReference type="PANTHER" id="PTHR35176:SF6">
    <property type="entry name" value="HEME OXYGENASE HI_0854-RELATED"/>
    <property type="match status" value="1"/>
</dbReference>
<reference evidence="3 4" key="1">
    <citation type="journal article" date="2019" name="Int. J. Syst. Evol. Microbiol.">
        <title>The Global Catalogue of Microorganisms (GCM) 10K type strain sequencing project: providing services to taxonomists for standard genome sequencing and annotation.</title>
        <authorList>
            <consortium name="The Broad Institute Genomics Platform"/>
            <consortium name="The Broad Institute Genome Sequencing Center for Infectious Disease"/>
            <person name="Wu L."/>
            <person name="Ma J."/>
        </authorList>
    </citation>
    <scope>NUCLEOTIDE SEQUENCE [LARGE SCALE GENOMIC DNA]</scope>
    <source>
        <strain evidence="3 4">JCM 9383</strain>
    </source>
</reference>
<gene>
    <name evidence="3" type="ORF">GCM10010470_59840</name>
</gene>
<evidence type="ECO:0000313" key="4">
    <source>
        <dbReference type="Proteomes" id="UP001500979"/>
    </source>
</evidence>
<proteinExistence type="predicted"/>
<sequence>MTGANLAVMTWQQFAADAPQFAVEIRRQFTASRHHVLATLRRDGSPRVSAVELHWSDDQLELWSMPGSRKALDLRADGRFAVHARPGATSAADPDVKLSGVATEVTDPGERRRWIERAAPASTESHLFRVDLTEVVTTAVDGDHLLIKLWRPARGVVAFRRY</sequence>